<evidence type="ECO:0000313" key="3">
    <source>
        <dbReference type="Proteomes" id="UP000091820"/>
    </source>
</evidence>
<dbReference type="VEuPathDB" id="VectorBase:GBRI039529"/>
<sequence>MKLSVSAYRAQAAAHKKILSSGYHSHHNYGSTEPPGLYETDINDRPLSFAQKAIEAECHKHSFDGSNSNETNKSPNDHNSPNIRRSPQQNGDDSGSSSNGKTPSIR</sequence>
<dbReference type="AlphaFoldDB" id="A0A1A9X0B6"/>
<accession>A0A1A9X0B6</accession>
<keyword evidence="3" id="KW-1185">Reference proteome</keyword>
<protein>
    <submittedName>
        <fullName evidence="2">Uncharacterized protein</fullName>
    </submittedName>
</protein>
<evidence type="ECO:0000313" key="2">
    <source>
        <dbReference type="EnsemblMetazoa" id="GBRI039529-PA"/>
    </source>
</evidence>
<feature type="compositionally biased region" description="Low complexity" evidence="1">
    <location>
        <begin position="90"/>
        <end position="100"/>
    </location>
</feature>
<evidence type="ECO:0000256" key="1">
    <source>
        <dbReference type="SAM" id="MobiDB-lite"/>
    </source>
</evidence>
<feature type="compositionally biased region" description="Low complexity" evidence="1">
    <location>
        <begin position="20"/>
        <end position="31"/>
    </location>
</feature>
<feature type="compositionally biased region" description="Polar residues" evidence="1">
    <location>
        <begin position="64"/>
        <end position="89"/>
    </location>
</feature>
<name>A0A1A9X0B6_9MUSC</name>
<organism evidence="2 3">
    <name type="scientific">Glossina brevipalpis</name>
    <dbReference type="NCBI Taxonomy" id="37001"/>
    <lineage>
        <taxon>Eukaryota</taxon>
        <taxon>Metazoa</taxon>
        <taxon>Ecdysozoa</taxon>
        <taxon>Arthropoda</taxon>
        <taxon>Hexapoda</taxon>
        <taxon>Insecta</taxon>
        <taxon>Pterygota</taxon>
        <taxon>Neoptera</taxon>
        <taxon>Endopterygota</taxon>
        <taxon>Diptera</taxon>
        <taxon>Brachycera</taxon>
        <taxon>Muscomorpha</taxon>
        <taxon>Hippoboscoidea</taxon>
        <taxon>Glossinidae</taxon>
        <taxon>Glossina</taxon>
    </lineage>
</organism>
<feature type="region of interest" description="Disordered" evidence="1">
    <location>
        <begin position="58"/>
        <end position="106"/>
    </location>
</feature>
<proteinExistence type="predicted"/>
<dbReference type="STRING" id="37001.A0A1A9X0B6"/>
<dbReference type="EnsemblMetazoa" id="GBRI039529-RA">
    <property type="protein sequence ID" value="GBRI039529-PA"/>
    <property type="gene ID" value="GBRI039529"/>
</dbReference>
<reference evidence="2" key="2">
    <citation type="submission" date="2020-05" db="UniProtKB">
        <authorList>
            <consortium name="EnsemblMetazoa"/>
        </authorList>
    </citation>
    <scope>IDENTIFICATION</scope>
    <source>
        <strain evidence="2">IAEA</strain>
    </source>
</reference>
<dbReference type="Proteomes" id="UP000091820">
    <property type="component" value="Unassembled WGS sequence"/>
</dbReference>
<reference evidence="3" key="1">
    <citation type="submission" date="2014-03" db="EMBL/GenBank/DDBJ databases">
        <authorList>
            <person name="Aksoy S."/>
            <person name="Warren W."/>
            <person name="Wilson R.K."/>
        </authorList>
    </citation>
    <scope>NUCLEOTIDE SEQUENCE [LARGE SCALE GENOMIC DNA]</scope>
    <source>
        <strain evidence="3">IAEA</strain>
    </source>
</reference>
<feature type="region of interest" description="Disordered" evidence="1">
    <location>
        <begin position="20"/>
        <end position="44"/>
    </location>
</feature>